<dbReference type="Proteomes" id="UP000244940">
    <property type="component" value="Unassembled WGS sequence"/>
</dbReference>
<dbReference type="RefSeq" id="WP_109532101.1">
    <property type="nucleotide sequence ID" value="NZ_QEYD01000002.1"/>
</dbReference>
<feature type="signal peptide" evidence="1">
    <location>
        <begin position="1"/>
        <end position="23"/>
    </location>
</feature>
<evidence type="ECO:0000256" key="1">
    <source>
        <dbReference type="SAM" id="SignalP"/>
    </source>
</evidence>
<dbReference type="EMBL" id="QEYD01000002">
    <property type="protein sequence ID" value="PWE31023.1"/>
    <property type="molecule type" value="Genomic_DNA"/>
</dbReference>
<evidence type="ECO:0000313" key="3">
    <source>
        <dbReference type="Proteomes" id="UP000244940"/>
    </source>
</evidence>
<dbReference type="OrthoDB" id="7658791at2"/>
<proteinExistence type="predicted"/>
<feature type="chain" id="PRO_5015606698" evidence="1">
    <location>
        <begin position="24"/>
        <end position="194"/>
    </location>
</feature>
<comment type="caution">
    <text evidence="2">The sequence shown here is derived from an EMBL/GenBank/DDBJ whole genome shotgun (WGS) entry which is preliminary data.</text>
</comment>
<dbReference type="AlphaFoldDB" id="A0A2U2CGK3"/>
<accession>A0A2U2CGK3</accession>
<reference evidence="2 3" key="1">
    <citation type="submission" date="2018-05" db="EMBL/GenBank/DDBJ databases">
        <title>Pararhodobacter marina sp. nov., isolated from deep-sea water of the Indian Ocean.</title>
        <authorList>
            <person name="Lai Q.Sr."/>
            <person name="Liu X."/>
            <person name="Shao Z."/>
        </authorList>
    </citation>
    <scope>NUCLEOTIDE SEQUENCE [LARGE SCALE GENOMIC DNA]</scope>
    <source>
        <strain evidence="2 3">CIC4N-9</strain>
    </source>
</reference>
<evidence type="ECO:0000313" key="2">
    <source>
        <dbReference type="EMBL" id="PWE31023.1"/>
    </source>
</evidence>
<organism evidence="2 3">
    <name type="scientific">Pararhodobacter marinus</name>
    <dbReference type="NCBI Taxonomy" id="2184063"/>
    <lineage>
        <taxon>Bacteria</taxon>
        <taxon>Pseudomonadati</taxon>
        <taxon>Pseudomonadota</taxon>
        <taxon>Alphaproteobacteria</taxon>
        <taxon>Rhodobacterales</taxon>
        <taxon>Paracoccaceae</taxon>
        <taxon>Pararhodobacter</taxon>
    </lineage>
</organism>
<gene>
    <name evidence="2" type="ORF">C4N9_04530</name>
</gene>
<protein>
    <submittedName>
        <fullName evidence="2">5-aminolevulic acid synthase</fullName>
    </submittedName>
</protein>
<name>A0A2U2CGK3_9RHOB</name>
<dbReference type="GeneID" id="94364148"/>
<sequence length="194" mass="19577">MSHRPVTALTCALAALTASAAMADPVPSQTAQAMVFPAGQIEIARYDLPGLSEQEINALMTVARSQQFYAAVAYAPDAGILSEPTVMAANYHSPDAARSAALEGCNGRRSGGSACTLALEVRPAGWESRPVMLSADATTGFLTDFAAAPAPRALAISASTGQWGIGTGSAAASDAVSACTGGIEVSDCEVVIAD</sequence>
<keyword evidence="3" id="KW-1185">Reference proteome</keyword>
<keyword evidence="1" id="KW-0732">Signal</keyword>